<protein>
    <submittedName>
        <fullName evidence="5">FGGY-family pentulose kinase</fullName>
    </submittedName>
</protein>
<proteinExistence type="predicted"/>
<keyword evidence="6" id="KW-1185">Reference proteome</keyword>
<evidence type="ECO:0000313" key="6">
    <source>
        <dbReference type="Proteomes" id="UP000325289"/>
    </source>
</evidence>
<dbReference type="Pfam" id="PF00370">
    <property type="entry name" value="FGGY_N"/>
    <property type="match status" value="1"/>
</dbReference>
<accession>A0A1I2DBD7</accession>
<keyword evidence="1" id="KW-0808">Transferase</keyword>
<gene>
    <name evidence="5" type="ORF">SAMN04515678_11642</name>
</gene>
<evidence type="ECO:0000259" key="3">
    <source>
        <dbReference type="Pfam" id="PF00370"/>
    </source>
</evidence>
<dbReference type="Pfam" id="PF02782">
    <property type="entry name" value="FGGY_C"/>
    <property type="match status" value="1"/>
</dbReference>
<dbReference type="EMBL" id="FOMS01000016">
    <property type="protein sequence ID" value="SFE77846.1"/>
    <property type="molecule type" value="Genomic_DNA"/>
</dbReference>
<feature type="domain" description="Carbohydrate kinase FGGY C-terminal" evidence="4">
    <location>
        <begin position="269"/>
        <end position="460"/>
    </location>
</feature>
<dbReference type="InterPro" id="IPR018484">
    <property type="entry name" value="FGGY_N"/>
</dbReference>
<dbReference type="PANTHER" id="PTHR43435:SF4">
    <property type="entry name" value="FGGY CARBOHYDRATE KINASE DOMAIN-CONTAINING PROTEIN"/>
    <property type="match status" value="1"/>
</dbReference>
<dbReference type="AlphaFoldDB" id="A0A1I2DBD7"/>
<dbReference type="InterPro" id="IPR018485">
    <property type="entry name" value="FGGY_C"/>
</dbReference>
<evidence type="ECO:0000256" key="1">
    <source>
        <dbReference type="ARBA" id="ARBA00022679"/>
    </source>
</evidence>
<dbReference type="SUPFAM" id="SSF53067">
    <property type="entry name" value="Actin-like ATPase domain"/>
    <property type="match status" value="2"/>
</dbReference>
<dbReference type="PANTHER" id="PTHR43435">
    <property type="entry name" value="RIBULOKINASE"/>
    <property type="match status" value="1"/>
</dbReference>
<evidence type="ECO:0000256" key="2">
    <source>
        <dbReference type="ARBA" id="ARBA00022777"/>
    </source>
</evidence>
<dbReference type="GO" id="GO:0005737">
    <property type="term" value="C:cytoplasm"/>
    <property type="evidence" value="ECO:0007669"/>
    <property type="project" value="TreeGrafter"/>
</dbReference>
<dbReference type="PIRSF" id="PIRSF000538">
    <property type="entry name" value="GlpK"/>
    <property type="match status" value="1"/>
</dbReference>
<organism evidence="5 6">
    <name type="scientific">Roseivivax sediminis</name>
    <dbReference type="NCBI Taxonomy" id="936889"/>
    <lineage>
        <taxon>Bacteria</taxon>
        <taxon>Pseudomonadati</taxon>
        <taxon>Pseudomonadota</taxon>
        <taxon>Alphaproteobacteria</taxon>
        <taxon>Rhodobacterales</taxon>
        <taxon>Roseobacteraceae</taxon>
        <taxon>Roseivivax</taxon>
    </lineage>
</organism>
<sequence length="512" mass="53725">MTDDDYYFGIDVGTASVRAGLFSPGGRMVARAVHPITVHDLSGSRAEQSSEEIWQAVAASVREAHANAGNPPVAGIAFDATCSLVLRDRADAPLDLGGGRDIILWYDHRAREEAAACTATGHDLLQTVGGVMSPEMQSPKLMWVKRHRPDLWSRLGGAYDLSEWLAHRATGQGARSLNPLVAKWGWLARAGGLQPDFLEAVGLEDMAARAGIGADIVPPGVAIGGLDEAAARDLGLAPDTPVAAGLVDAFAGALAMLGGLAPEAQGRTAALVAGTSSCIMTLTSEPWRARGVWGPYADAILPGLFVNDGGQSATGALLDDVLGRSPGLSHDEAQRLVAEGLARDGAAFGAEIDILPDVNGNRTPFADPDLGAVVSGLTLDRSRAGTARLYWRSAVGIALGLRQILAHLRQAGQPVEVLNVTGGHARSPLLMQLLADATGCTLNTARDVDGVLLGAAIAAAAPGRGLAEAAREMQPDWQVYRPDPAMRDQLARDYAVFERMQDHRSVIRALKR</sequence>
<dbReference type="Gene3D" id="3.30.420.40">
    <property type="match status" value="1"/>
</dbReference>
<evidence type="ECO:0000259" key="4">
    <source>
        <dbReference type="Pfam" id="PF02782"/>
    </source>
</evidence>
<dbReference type="Proteomes" id="UP000325289">
    <property type="component" value="Unassembled WGS sequence"/>
</dbReference>
<dbReference type="Gene3D" id="1.20.58.2240">
    <property type="match status" value="1"/>
</dbReference>
<dbReference type="RefSeq" id="WP_223163160.1">
    <property type="nucleotide sequence ID" value="NZ_FOMS01000016.1"/>
</dbReference>
<evidence type="ECO:0000313" key="5">
    <source>
        <dbReference type="EMBL" id="SFE77846.1"/>
    </source>
</evidence>
<feature type="domain" description="Carbohydrate kinase FGGY N-terminal" evidence="3">
    <location>
        <begin position="6"/>
        <end position="254"/>
    </location>
</feature>
<reference evidence="5 6" key="1">
    <citation type="submission" date="2016-10" db="EMBL/GenBank/DDBJ databases">
        <authorList>
            <person name="Varghese N."/>
            <person name="Submissions S."/>
        </authorList>
    </citation>
    <scope>NUCLEOTIDE SEQUENCE [LARGE SCALE GENOMIC DNA]</scope>
    <source>
        <strain evidence="6">YIM D21,KCTC 23444,ACCC 10710</strain>
    </source>
</reference>
<dbReference type="InterPro" id="IPR043129">
    <property type="entry name" value="ATPase_NBD"/>
</dbReference>
<dbReference type="GO" id="GO:0019321">
    <property type="term" value="P:pentose metabolic process"/>
    <property type="evidence" value="ECO:0007669"/>
    <property type="project" value="TreeGrafter"/>
</dbReference>
<keyword evidence="2 5" id="KW-0418">Kinase</keyword>
<name>A0A1I2DBD7_9RHOB</name>
<dbReference type="InterPro" id="IPR000577">
    <property type="entry name" value="Carb_kinase_FGGY"/>
</dbReference>
<dbReference type="GO" id="GO:0019150">
    <property type="term" value="F:D-ribulokinase activity"/>
    <property type="evidence" value="ECO:0007669"/>
    <property type="project" value="TreeGrafter"/>
</dbReference>